<dbReference type="PANTHER" id="PTHR21398">
    <property type="entry name" value="AGAP007094-PA"/>
    <property type="match status" value="1"/>
</dbReference>
<name>W5J5Z8_ANODA</name>
<dbReference type="HOGENOM" id="CLU_858487_0_0_1"/>
<dbReference type="Proteomes" id="UP000000673">
    <property type="component" value="Unassembled WGS sequence"/>
</dbReference>
<dbReference type="VEuPathDB" id="VectorBase:ADAC009565"/>
<accession>W5J5Z8</accession>
<reference evidence="1 3" key="1">
    <citation type="journal article" date="2010" name="BMC Genomics">
        <title>Combination of measures distinguishes pre-miRNAs from other stem-loops in the genome of the newly sequenced Anopheles darlingi.</title>
        <authorList>
            <person name="Mendes N.D."/>
            <person name="Freitas A.T."/>
            <person name="Vasconcelos A.T."/>
            <person name="Sagot M.F."/>
        </authorList>
    </citation>
    <scope>NUCLEOTIDE SEQUENCE</scope>
</reference>
<dbReference type="SMART" id="SM00718">
    <property type="entry name" value="DM4_12"/>
    <property type="match status" value="1"/>
</dbReference>
<keyword evidence="3" id="KW-1185">Reference proteome</keyword>
<proteinExistence type="predicted"/>
<dbReference type="InterPro" id="IPR006631">
    <property type="entry name" value="DM4_12"/>
</dbReference>
<dbReference type="EnsemblMetazoa" id="ADAC009565-RA">
    <property type="protein sequence ID" value="ADAC009565-PA"/>
    <property type="gene ID" value="ADAC009565"/>
</dbReference>
<evidence type="ECO:0000313" key="1">
    <source>
        <dbReference type="EMBL" id="ETN58823.1"/>
    </source>
</evidence>
<dbReference type="PANTHER" id="PTHR21398:SF22">
    <property type="entry name" value="IP12060P-RELATED"/>
    <property type="match status" value="1"/>
</dbReference>
<sequence>MLRISKETFDEIQAFREHGMDPVQEGRLVKSKLTNLLVWQRTVMPDIVAEFYHCQEVRSFPPSSGTSTMIDAAELQRLATIWHYFSSMKTEEETPFMKQLGPGVSGSSRDCIFQSEQTLPLYSTQASCGMPMFCHFCHDDCCANAVSAEMIVLFAGQSLQYLLAIAIPLLVPGRNIYLSHNFEANYGVPTNETQYFQWYQRFKDNNFNLTEAIATSRHERRARNVRGFTRSYFYGQLLERMELYGLNGTGCMLRIICEIRETPVEEHNGVFGDVLGVILSPSSSMDEDLPVMYYEAESNGANEGCEAYRDFCATDLLGFVSTLL</sequence>
<reference evidence="1" key="3">
    <citation type="journal article" date="2013" name="Nucleic Acids Res.">
        <title>The genome of Anopheles darlingi, the main neotropical malaria vector.</title>
        <authorList>
            <person name="Marinotti O."/>
            <person name="Cerqueira G.C."/>
            <person name="de Almeida L.G."/>
            <person name="Ferro M.I."/>
            <person name="Loreto E.L."/>
            <person name="Zaha A."/>
            <person name="Teixeira S.M."/>
            <person name="Wespiser A.R."/>
            <person name="Almeida E Silva A."/>
            <person name="Schlindwein A.D."/>
            <person name="Pacheco A.C."/>
            <person name="Silva A.L."/>
            <person name="Graveley B.R."/>
            <person name="Walenz B.P."/>
            <person name="Lima Bde A."/>
            <person name="Ribeiro C.A."/>
            <person name="Nunes-Silva C.G."/>
            <person name="de Carvalho C.R."/>
            <person name="Soares C.M."/>
            <person name="de Menezes C.B."/>
            <person name="Matiolli C."/>
            <person name="Caffrey D."/>
            <person name="Araujo D.A."/>
            <person name="de Oliveira D.M."/>
            <person name="Golenbock D."/>
            <person name="Grisard E.C."/>
            <person name="Fantinatti-Garboggini F."/>
            <person name="de Carvalho F.M."/>
            <person name="Barcellos F.G."/>
            <person name="Prosdocimi F."/>
            <person name="May G."/>
            <person name="Azevedo Junior G.M."/>
            <person name="Guimaraes G.M."/>
            <person name="Goldman G.H."/>
            <person name="Padilha I.Q."/>
            <person name="Batista Jda S."/>
            <person name="Ferro J.A."/>
            <person name="Ribeiro J.M."/>
            <person name="Fietto J.L."/>
            <person name="Dabbas K.M."/>
            <person name="Cerdeira L."/>
            <person name="Agnez-Lima L.F."/>
            <person name="Brocchi M."/>
            <person name="de Carvalho M.O."/>
            <person name="Teixeira Mde M."/>
            <person name="Diniz Maia Mde M."/>
            <person name="Goldman M.H."/>
            <person name="Cruz Schneider M.P."/>
            <person name="Felipe M.S."/>
            <person name="Hungria M."/>
            <person name="Nicolas M.F."/>
            <person name="Pereira M."/>
            <person name="Montes M.A."/>
            <person name="Cantao M.E."/>
            <person name="Vincentz M."/>
            <person name="Rafael M.S."/>
            <person name="Silverman N."/>
            <person name="Stoco P.H."/>
            <person name="Souza R.C."/>
            <person name="Vicentini R."/>
            <person name="Gazzinelli R.T."/>
            <person name="Neves Rde O."/>
            <person name="Silva R."/>
            <person name="Astolfi-Filho S."/>
            <person name="Maciel T.E."/>
            <person name="Urmenyi T.P."/>
            <person name="Tadei W.P."/>
            <person name="Camargo E.P."/>
            <person name="de Vasconcelos A.T."/>
        </authorList>
    </citation>
    <scope>NUCLEOTIDE SEQUENCE</scope>
</reference>
<organism evidence="1">
    <name type="scientific">Anopheles darlingi</name>
    <name type="common">Mosquito</name>
    <dbReference type="NCBI Taxonomy" id="43151"/>
    <lineage>
        <taxon>Eukaryota</taxon>
        <taxon>Metazoa</taxon>
        <taxon>Ecdysozoa</taxon>
        <taxon>Arthropoda</taxon>
        <taxon>Hexapoda</taxon>
        <taxon>Insecta</taxon>
        <taxon>Pterygota</taxon>
        <taxon>Neoptera</taxon>
        <taxon>Endopterygota</taxon>
        <taxon>Diptera</taxon>
        <taxon>Nematocera</taxon>
        <taxon>Culicoidea</taxon>
        <taxon>Culicidae</taxon>
        <taxon>Anophelinae</taxon>
        <taxon>Anopheles</taxon>
    </lineage>
</organism>
<dbReference type="Pfam" id="PF07841">
    <property type="entry name" value="DM4_12"/>
    <property type="match status" value="1"/>
</dbReference>
<gene>
    <name evidence="1" type="ORF">AND_009565</name>
</gene>
<dbReference type="EMBL" id="ADMH02002112">
    <property type="protein sequence ID" value="ETN58823.1"/>
    <property type="molecule type" value="Genomic_DNA"/>
</dbReference>
<dbReference type="eggNOG" id="ENOG502S8WF">
    <property type="taxonomic scope" value="Eukaryota"/>
</dbReference>
<dbReference type="VEuPathDB" id="VectorBase:ADAR2_004539"/>
<evidence type="ECO:0000313" key="2">
    <source>
        <dbReference type="EnsemblMetazoa" id="ADAC009565-PA"/>
    </source>
</evidence>
<reference evidence="2" key="4">
    <citation type="submission" date="2015-06" db="UniProtKB">
        <authorList>
            <consortium name="EnsemblMetazoa"/>
        </authorList>
    </citation>
    <scope>IDENTIFICATION</scope>
</reference>
<dbReference type="AlphaFoldDB" id="W5J5Z8"/>
<evidence type="ECO:0000313" key="3">
    <source>
        <dbReference type="Proteomes" id="UP000000673"/>
    </source>
</evidence>
<protein>
    <submittedName>
        <fullName evidence="1 2">Uncharacterized protein</fullName>
    </submittedName>
</protein>
<reference evidence="1" key="2">
    <citation type="submission" date="2010-05" db="EMBL/GenBank/DDBJ databases">
        <authorList>
            <person name="Almeida L.G."/>
            <person name="Nicolas M.F."/>
            <person name="Souza R.C."/>
            <person name="Vasconcelos A.T.R."/>
        </authorList>
    </citation>
    <scope>NUCLEOTIDE SEQUENCE</scope>
</reference>